<dbReference type="EMBL" id="SLWS01000002">
    <property type="protein sequence ID" value="TCO62173.1"/>
    <property type="molecule type" value="Genomic_DNA"/>
</dbReference>
<accession>A0A4R2JPR4</accession>
<evidence type="ECO:0000313" key="3">
    <source>
        <dbReference type="Proteomes" id="UP000295680"/>
    </source>
</evidence>
<protein>
    <submittedName>
        <fullName evidence="2">CHAT domain-containing protein</fullName>
    </submittedName>
</protein>
<feature type="domain" description="CHAT" evidence="1">
    <location>
        <begin position="69"/>
        <end position="373"/>
    </location>
</feature>
<comment type="caution">
    <text evidence="2">The sequence shown here is derived from an EMBL/GenBank/DDBJ whole genome shotgun (WGS) entry which is preliminary data.</text>
</comment>
<sequence>MIEYEELRVRVRRIGRCRYLVLANGPAAAGAVVHIDPGNEFRRSYRRLLDEEFRRVDRAHPTVRERLRELGERLFATLFPDPLANCLFDSAHRAEKDGRRLRIRFELAPELGDLPMEILRPPPPHRWLVGHASLSLTRTVQGAGLAPGRLPTAASRPEKFRVVAVAAGRWRDASTEPRLDLDAEMEALRAELAAGARPAAVALEPLGWSPTGRRINRPTVGNLRAALAKHAEMPTVVVIVGHGTGGDGTRGGRVFLENSDGTRDSIAGERLATELAAAPNLRLVVLNLCAGADNGSAADPGSAVADELIARGIPAVVAMQADVSDSAAKRFTPTLLAALAANRSLDEAVAAARQDLVNPEDETTVEWATPVLMLHQQCWHTWLFKAVTVASSKAVPVDPLAAGARATAEVNDPPDGVVRIEALAEAARFAWLQGDWAEVVRYADLGGDDERLDWLAQEGRLELAMDRCRAICEQLAEERDPSEARVLLDGIRAVVPEQMYDCLDSEIRLADKASGALRAAAKAAESGEWAAVIGYCDEVLSDLPGGYGRTVTLREHAIDELDVAATYQRGGRHVNTWQWQAAAADYAAVVARRPNGYREADRWEQYCLGHVAEAAREIPAAIAAYAAAGDIADASGRSSLCQAWQAEIAGDWRAAVACYEMAQRSGVDDELAHAYAVGRLAFADGEFARAALILGELPELLYGDARVRGRFAEGKVAFATANWDQVLDALHVLPSDFLPDEVGRMRGLARAHLAVAREEWQAVVEALQDVSEDDEVRVLKATALAHVALERRDWPAFVAAFTGTVLPTADLAELWEYAKGRVAEADGRLAEALDAYQGIADAVRDVVARRDLVRGKMGEEAGDWSAAERWWAALPTDFENAGALRGYAAARAALDREDWLAVVTEAGRLGGFRDAKQLECYGRARAAESTMDWLEQVRLFAECHGFRDSDDRLTYARGRALAADGRWRDALACLLPLADDHRDVLLLRARLADLLTSFGWAEGLGDRNLVPDPSAEAREDFPYRVLAAFGVGPAASMARIKDAEILAMRENATAAIGVATLRSWKTRLGVDADLYPVRDPARLRAALGALVDDEPDVQFQRLCSAVADDRPLLILLHLGREQAMNAWEERLRADPADTAVAHCLAIAHQWSARDLDQAGAWEHGRMAWQHCIGMWVTVLGDETYWERWRRERSDCYQFMVPVAEVRRLRRVVIADLVAELHRIAERHDDDGRPTMAESYRRLGLAVQVETLGRGLLAEVGGITAPVGTRVIGGPVYLRAVGLSTCVGRLVADLMRRPAPELSDEDISAASADVVVSDELTTRLRAAFSRLGPAQTLLEAGRPTRALAVLPDFPYANVAEVLAAPGCDCPIPLDELCESCDRFLAEDPAYIGLAGRDFQLWQDAVRITVECHVGIARDAVLGAEESGVDIAVRSIGTALGRAAVVGLAGRAQGTISDLVSACVDAMTAPGEGRSQRPNRAVEFVETLRGELALDSPELRRAHAEALYHRAQAIAQSDEPDAGDYDRAIADLRLAVELSRTTLMARVGLAHTLVDRCNDQRWSRGRAAAVAEALTVLGEGLRLATGMGPLLAALETAAAMVQKLIFQAMPEDELIALQPTVDRPAEPATAKAVRLAQAAVRTDAAGDSRGALLVAVEAVQADPTAVFARDALIALVNRWAARDPDGSTP</sequence>
<keyword evidence="3" id="KW-1185">Reference proteome</keyword>
<dbReference type="Gene3D" id="1.25.40.10">
    <property type="entry name" value="Tetratricopeptide repeat domain"/>
    <property type="match status" value="1"/>
</dbReference>
<evidence type="ECO:0000313" key="2">
    <source>
        <dbReference type="EMBL" id="TCO62173.1"/>
    </source>
</evidence>
<dbReference type="InterPro" id="IPR024983">
    <property type="entry name" value="CHAT_dom"/>
</dbReference>
<dbReference type="InterPro" id="IPR011990">
    <property type="entry name" value="TPR-like_helical_dom_sf"/>
</dbReference>
<gene>
    <name evidence="2" type="ORF">EV192_102310</name>
</gene>
<evidence type="ECO:0000259" key="1">
    <source>
        <dbReference type="Pfam" id="PF12770"/>
    </source>
</evidence>
<proteinExistence type="predicted"/>
<name>A0A4R2JPR4_9PSEU</name>
<organism evidence="2 3">
    <name type="scientific">Actinocrispum wychmicini</name>
    <dbReference type="NCBI Taxonomy" id="1213861"/>
    <lineage>
        <taxon>Bacteria</taxon>
        <taxon>Bacillati</taxon>
        <taxon>Actinomycetota</taxon>
        <taxon>Actinomycetes</taxon>
        <taxon>Pseudonocardiales</taxon>
        <taxon>Pseudonocardiaceae</taxon>
        <taxon>Actinocrispum</taxon>
    </lineage>
</organism>
<dbReference type="RefSeq" id="WP_165960328.1">
    <property type="nucleotide sequence ID" value="NZ_SLWS01000002.1"/>
</dbReference>
<dbReference type="Proteomes" id="UP000295680">
    <property type="component" value="Unassembled WGS sequence"/>
</dbReference>
<dbReference type="Pfam" id="PF12770">
    <property type="entry name" value="CHAT"/>
    <property type="match status" value="1"/>
</dbReference>
<reference evidence="2 3" key="1">
    <citation type="submission" date="2019-03" db="EMBL/GenBank/DDBJ databases">
        <title>Genomic Encyclopedia of Type Strains, Phase IV (KMG-IV): sequencing the most valuable type-strain genomes for metagenomic binning, comparative biology and taxonomic classification.</title>
        <authorList>
            <person name="Goeker M."/>
        </authorList>
    </citation>
    <scope>NUCLEOTIDE SEQUENCE [LARGE SCALE GENOMIC DNA]</scope>
    <source>
        <strain evidence="2 3">DSM 45934</strain>
    </source>
</reference>